<dbReference type="EMBL" id="FQVB01000003">
    <property type="protein sequence ID" value="SHE32333.1"/>
    <property type="molecule type" value="Genomic_DNA"/>
</dbReference>
<dbReference type="NCBIfam" id="NF003625">
    <property type="entry name" value="PRK05265.1-3"/>
    <property type="match status" value="1"/>
</dbReference>
<evidence type="ECO:0000256" key="1">
    <source>
        <dbReference type="ARBA" id="ARBA00022490"/>
    </source>
</evidence>
<dbReference type="Gene3D" id="3.20.20.70">
    <property type="entry name" value="Aldolase class I"/>
    <property type="match status" value="1"/>
</dbReference>
<comment type="catalytic activity">
    <reaction evidence="4">
        <text>3-amino-2-oxopropyl phosphate + 1-deoxy-D-xylulose 5-phosphate = pyridoxine 5'-phosphate + phosphate + 2 H2O + H(+)</text>
        <dbReference type="Rhea" id="RHEA:15265"/>
        <dbReference type="ChEBI" id="CHEBI:15377"/>
        <dbReference type="ChEBI" id="CHEBI:15378"/>
        <dbReference type="ChEBI" id="CHEBI:43474"/>
        <dbReference type="ChEBI" id="CHEBI:57279"/>
        <dbReference type="ChEBI" id="CHEBI:57792"/>
        <dbReference type="ChEBI" id="CHEBI:58589"/>
        <dbReference type="EC" id="2.6.99.2"/>
    </reaction>
</comment>
<dbReference type="RefSeq" id="WP_073035940.1">
    <property type="nucleotide sequence ID" value="NZ_FQVB01000003.1"/>
</dbReference>
<comment type="subunit">
    <text evidence="4">Homooctamer; tetramer of dimers.</text>
</comment>
<feature type="active site" description="Proton acceptor" evidence="4">
    <location>
        <position position="43"/>
    </location>
</feature>
<dbReference type="EC" id="2.6.99.2" evidence="4 5"/>
<organism evidence="6 7">
    <name type="scientific">Desulfacinum infernum DSM 9756</name>
    <dbReference type="NCBI Taxonomy" id="1121391"/>
    <lineage>
        <taxon>Bacteria</taxon>
        <taxon>Pseudomonadati</taxon>
        <taxon>Thermodesulfobacteriota</taxon>
        <taxon>Syntrophobacteria</taxon>
        <taxon>Syntrophobacterales</taxon>
        <taxon>Syntrophobacteraceae</taxon>
        <taxon>Desulfacinum</taxon>
    </lineage>
</organism>
<dbReference type="AlphaFoldDB" id="A0A1M4SJC0"/>
<comment type="pathway">
    <text evidence="4">Cofactor biosynthesis; pyridoxine 5'-phosphate biosynthesis; pyridoxine 5'-phosphate from D-erythrose 4-phosphate: step 5/5.</text>
</comment>
<dbReference type="InterPro" id="IPR036130">
    <property type="entry name" value="Pyridoxine-5'_phos_synth"/>
</dbReference>
<dbReference type="GO" id="GO:0008615">
    <property type="term" value="P:pyridoxine biosynthetic process"/>
    <property type="evidence" value="ECO:0007669"/>
    <property type="project" value="UniProtKB-UniRule"/>
</dbReference>
<dbReference type="GO" id="GO:0033856">
    <property type="term" value="F:pyridoxine 5'-phosphate synthase activity"/>
    <property type="evidence" value="ECO:0007669"/>
    <property type="project" value="UniProtKB-UniRule"/>
</dbReference>
<dbReference type="OrthoDB" id="9806590at2"/>
<dbReference type="Pfam" id="PF03740">
    <property type="entry name" value="PdxJ"/>
    <property type="match status" value="1"/>
</dbReference>
<feature type="binding site" evidence="4">
    <location>
        <position position="18"/>
    </location>
    <ligand>
        <name>3-amino-2-oxopropyl phosphate</name>
        <dbReference type="ChEBI" id="CHEBI:57279"/>
    </ligand>
</feature>
<dbReference type="InterPro" id="IPR004569">
    <property type="entry name" value="PyrdxlP_synth_PdxJ"/>
</dbReference>
<dbReference type="InterPro" id="IPR013785">
    <property type="entry name" value="Aldolase_TIM"/>
</dbReference>
<keyword evidence="3 4" id="KW-0664">Pyridoxine biosynthesis</keyword>
<feature type="binding site" evidence="4">
    <location>
        <begin position="9"/>
        <end position="10"/>
    </location>
    <ligand>
        <name>1-deoxy-D-xylulose 5-phosphate</name>
        <dbReference type="ChEBI" id="CHEBI:57792"/>
    </ligand>
</feature>
<dbReference type="PANTHER" id="PTHR30456:SF0">
    <property type="entry name" value="PYRIDOXINE 5'-PHOSPHATE SYNTHASE"/>
    <property type="match status" value="1"/>
</dbReference>
<keyword evidence="7" id="KW-1185">Reference proteome</keyword>
<dbReference type="Proteomes" id="UP000184076">
    <property type="component" value="Unassembled WGS sequence"/>
</dbReference>
<comment type="similarity">
    <text evidence="4">Belongs to the PNP synthase family.</text>
</comment>
<dbReference type="STRING" id="1121391.SAMN02745206_00115"/>
<comment type="subcellular location">
    <subcellularLocation>
        <location evidence="4">Cytoplasm</location>
    </subcellularLocation>
</comment>
<keyword evidence="2 4" id="KW-0808">Transferase</keyword>
<dbReference type="NCBIfam" id="TIGR00559">
    <property type="entry name" value="pdxJ"/>
    <property type="match status" value="1"/>
</dbReference>
<keyword evidence="1 4" id="KW-0963">Cytoplasm</keyword>
<accession>A0A1M4SJC0</accession>
<feature type="binding site" evidence="4">
    <location>
        <position position="45"/>
    </location>
    <ligand>
        <name>1-deoxy-D-xylulose 5-phosphate</name>
        <dbReference type="ChEBI" id="CHEBI:57792"/>
    </ligand>
</feature>
<evidence type="ECO:0000256" key="3">
    <source>
        <dbReference type="ARBA" id="ARBA00023096"/>
    </source>
</evidence>
<dbReference type="CDD" id="cd00003">
    <property type="entry name" value="PNPsynthase"/>
    <property type="match status" value="1"/>
</dbReference>
<evidence type="ECO:0000256" key="2">
    <source>
        <dbReference type="ARBA" id="ARBA00022679"/>
    </source>
</evidence>
<proteinExistence type="inferred from homology"/>
<dbReference type="NCBIfam" id="NF003627">
    <property type="entry name" value="PRK05265.1-5"/>
    <property type="match status" value="1"/>
</dbReference>
<name>A0A1M4SJC0_9BACT</name>
<dbReference type="PANTHER" id="PTHR30456">
    <property type="entry name" value="PYRIDOXINE 5'-PHOSPHATE SYNTHASE"/>
    <property type="match status" value="1"/>
</dbReference>
<feature type="site" description="Transition state stabilizer" evidence="4">
    <location>
        <position position="151"/>
    </location>
</feature>
<feature type="active site" description="Proton acceptor" evidence="4">
    <location>
        <position position="70"/>
    </location>
</feature>
<feature type="binding site" evidence="4">
    <location>
        <begin position="213"/>
        <end position="214"/>
    </location>
    <ligand>
        <name>3-amino-2-oxopropyl phosphate</name>
        <dbReference type="ChEBI" id="CHEBI:57279"/>
    </ligand>
</feature>
<feature type="binding site" evidence="4">
    <location>
        <position position="7"/>
    </location>
    <ligand>
        <name>3-amino-2-oxopropyl phosphate</name>
        <dbReference type="ChEBI" id="CHEBI:57279"/>
    </ligand>
</feature>
<gene>
    <name evidence="4" type="primary">pdxJ</name>
    <name evidence="6" type="ORF">SAMN02745206_00115</name>
</gene>
<dbReference type="SUPFAM" id="SSF63892">
    <property type="entry name" value="Pyridoxine 5'-phosphate synthase"/>
    <property type="match status" value="1"/>
</dbReference>
<feature type="binding site" evidence="4">
    <location>
        <position position="100"/>
    </location>
    <ligand>
        <name>1-deoxy-D-xylulose 5-phosphate</name>
        <dbReference type="ChEBI" id="CHEBI:57792"/>
    </ligand>
</feature>
<evidence type="ECO:0000313" key="7">
    <source>
        <dbReference type="Proteomes" id="UP000184076"/>
    </source>
</evidence>
<feature type="active site" description="Proton donor" evidence="4">
    <location>
        <position position="191"/>
    </location>
</feature>
<evidence type="ECO:0000256" key="4">
    <source>
        <dbReference type="HAMAP-Rule" id="MF_00279"/>
    </source>
</evidence>
<feature type="binding site" evidence="4">
    <location>
        <position position="50"/>
    </location>
    <ligand>
        <name>1-deoxy-D-xylulose 5-phosphate</name>
        <dbReference type="ChEBI" id="CHEBI:57792"/>
    </ligand>
</feature>
<reference evidence="7" key="1">
    <citation type="submission" date="2016-11" db="EMBL/GenBank/DDBJ databases">
        <authorList>
            <person name="Varghese N."/>
            <person name="Submissions S."/>
        </authorList>
    </citation>
    <scope>NUCLEOTIDE SEQUENCE [LARGE SCALE GENOMIC DNA]</scope>
    <source>
        <strain evidence="7">DSM 9756</strain>
    </source>
</reference>
<dbReference type="UniPathway" id="UPA00244">
    <property type="reaction ID" value="UER00313"/>
</dbReference>
<sequence>MARVAINVDHVATVRQARLAPEPDPVTAAALVELAGAHGVVVHLREDRRHIQDRDVEILRKTVKTRLNLEMAATQEMIQIALRIKPDIVTLVPEKRQELTTEGGLDVVLYEDNLREVIKVLHQGGIPVSLFINPDPKQIKTAHKIEADCVEIHTGPFAEAATYIRRQEEFERVENAAKLAAKLGLAVHAGHGVDYRNILWLRNIREIEEFSIGHAVIARAVLVGLERAVREMIALVTGSWQSMV</sequence>
<comment type="function">
    <text evidence="4">Catalyzes the complicated ring closure reaction between the two acyclic compounds 1-deoxy-D-xylulose-5-phosphate (DXP) and 3-amino-2-oxopropyl phosphate (1-amino-acetone-3-phosphate or AAP) to form pyridoxine 5'-phosphate (PNP) and inorganic phosphate.</text>
</comment>
<evidence type="ECO:0000256" key="5">
    <source>
        <dbReference type="NCBIfam" id="TIGR00559"/>
    </source>
</evidence>
<protein>
    <recommendedName>
        <fullName evidence="4 5">Pyridoxine 5'-phosphate synthase</fullName>
        <shortName evidence="4">PNP synthase</shortName>
        <ecNumber evidence="4 5">2.6.99.2</ecNumber>
    </recommendedName>
</protein>
<dbReference type="GO" id="GO:0005829">
    <property type="term" value="C:cytosol"/>
    <property type="evidence" value="ECO:0007669"/>
    <property type="project" value="TreeGrafter"/>
</dbReference>
<evidence type="ECO:0000313" key="6">
    <source>
        <dbReference type="EMBL" id="SHE32333.1"/>
    </source>
</evidence>
<dbReference type="HAMAP" id="MF_00279">
    <property type="entry name" value="PdxJ"/>
    <property type="match status" value="1"/>
</dbReference>
<feature type="binding site" evidence="4">
    <location>
        <position position="192"/>
    </location>
    <ligand>
        <name>3-amino-2-oxopropyl phosphate</name>
        <dbReference type="ChEBI" id="CHEBI:57279"/>
    </ligand>
</feature>